<keyword evidence="3" id="KW-1185">Reference proteome</keyword>
<evidence type="ECO:0000313" key="2">
    <source>
        <dbReference type="EMBL" id="PWE56050.1"/>
    </source>
</evidence>
<keyword evidence="2" id="KW-0489">Methyltransferase</keyword>
<dbReference type="OrthoDB" id="9811589at2"/>
<dbReference type="RefSeq" id="WP_109458370.1">
    <property type="nucleotide sequence ID" value="NZ_QFBC01000004.1"/>
</dbReference>
<accession>A0A2U2DRV4</accession>
<dbReference type="CDD" id="cd02440">
    <property type="entry name" value="AdoMet_MTases"/>
    <property type="match status" value="1"/>
</dbReference>
<dbReference type="InterPro" id="IPR029063">
    <property type="entry name" value="SAM-dependent_MTases_sf"/>
</dbReference>
<keyword evidence="2" id="KW-0808">Transferase</keyword>
<sequence length="243" mass="26487">METIYTDPALTALYDALNPAGDDTAFYLGRAAPGDRILDIGCGTGLTAQLFAERGHEVTGVEPAAAMLAVARNNDVDGRINWVEADARTLDLPQRFDLAIMTGHVFQVFAADDARAVLQAAFRHLESGGRLVFDSRNPLRRAWQGWTPQHSARRIVVEGLGHVDVHHAVTAVEGEWVTFVSEHRFIETGIVKASHSRLRFPPSTEITAMLQATGFTGIELDGDWNGNPFTPDSAEIIACARKP</sequence>
<gene>
    <name evidence="2" type="ORF">DEM27_11460</name>
</gene>
<dbReference type="GO" id="GO:0032259">
    <property type="term" value="P:methylation"/>
    <property type="evidence" value="ECO:0007669"/>
    <property type="project" value="UniProtKB-KW"/>
</dbReference>
<dbReference type="PANTHER" id="PTHR43591">
    <property type="entry name" value="METHYLTRANSFERASE"/>
    <property type="match status" value="1"/>
</dbReference>
<proteinExistence type="predicted"/>
<dbReference type="InterPro" id="IPR041698">
    <property type="entry name" value="Methyltransf_25"/>
</dbReference>
<organism evidence="2 3">
    <name type="scientific">Metarhizobium album</name>
    <dbReference type="NCBI Taxonomy" id="2182425"/>
    <lineage>
        <taxon>Bacteria</taxon>
        <taxon>Pseudomonadati</taxon>
        <taxon>Pseudomonadota</taxon>
        <taxon>Alphaproteobacteria</taxon>
        <taxon>Hyphomicrobiales</taxon>
        <taxon>Rhizobiaceae</taxon>
        <taxon>Metarhizobium</taxon>
    </lineage>
</organism>
<comment type="caution">
    <text evidence="2">The sequence shown here is derived from an EMBL/GenBank/DDBJ whole genome shotgun (WGS) entry which is preliminary data.</text>
</comment>
<evidence type="ECO:0000313" key="3">
    <source>
        <dbReference type="Proteomes" id="UP000245252"/>
    </source>
</evidence>
<dbReference type="Gene3D" id="3.40.50.150">
    <property type="entry name" value="Vaccinia Virus protein VP39"/>
    <property type="match status" value="1"/>
</dbReference>
<reference evidence="2 3" key="1">
    <citation type="submission" date="2018-05" db="EMBL/GenBank/DDBJ databases">
        <title>The draft genome of strain NS-104.</title>
        <authorList>
            <person name="Hang P."/>
            <person name="Jiang J."/>
        </authorList>
    </citation>
    <scope>NUCLEOTIDE SEQUENCE [LARGE SCALE GENOMIC DNA]</scope>
    <source>
        <strain evidence="2 3">NS-104</strain>
    </source>
</reference>
<name>A0A2U2DRV4_9HYPH</name>
<dbReference type="Proteomes" id="UP000245252">
    <property type="component" value="Unassembled WGS sequence"/>
</dbReference>
<evidence type="ECO:0000259" key="1">
    <source>
        <dbReference type="Pfam" id="PF13649"/>
    </source>
</evidence>
<dbReference type="GO" id="GO:0008168">
    <property type="term" value="F:methyltransferase activity"/>
    <property type="evidence" value="ECO:0007669"/>
    <property type="project" value="UniProtKB-KW"/>
</dbReference>
<protein>
    <submittedName>
        <fullName evidence="2">Class I SAM-dependent methyltransferase</fullName>
    </submittedName>
</protein>
<dbReference type="SUPFAM" id="SSF53335">
    <property type="entry name" value="S-adenosyl-L-methionine-dependent methyltransferases"/>
    <property type="match status" value="1"/>
</dbReference>
<dbReference type="EMBL" id="QFBC01000004">
    <property type="protein sequence ID" value="PWE56050.1"/>
    <property type="molecule type" value="Genomic_DNA"/>
</dbReference>
<dbReference type="AlphaFoldDB" id="A0A2U2DRV4"/>
<dbReference type="Pfam" id="PF13649">
    <property type="entry name" value="Methyltransf_25"/>
    <property type="match status" value="1"/>
</dbReference>
<dbReference type="PANTHER" id="PTHR43591:SF110">
    <property type="entry name" value="RHODANESE DOMAIN-CONTAINING PROTEIN"/>
    <property type="match status" value="1"/>
</dbReference>
<feature type="domain" description="Methyltransferase" evidence="1">
    <location>
        <begin position="37"/>
        <end position="129"/>
    </location>
</feature>